<comment type="caution">
    <text evidence="1">The sequence shown here is derived from an EMBL/GenBank/DDBJ whole genome shotgun (WGS) entry which is preliminary data.</text>
</comment>
<evidence type="ECO:0000313" key="1">
    <source>
        <dbReference type="EMBL" id="KKN39731.1"/>
    </source>
</evidence>
<sequence>MAEIQYKVVIDMSAQEANILRLALEQVIDDILGIQFGQYMVASKMVEEVKK</sequence>
<accession>A0A0F9SRR5</accession>
<reference evidence="1" key="1">
    <citation type="journal article" date="2015" name="Nature">
        <title>Complex archaea that bridge the gap between prokaryotes and eukaryotes.</title>
        <authorList>
            <person name="Spang A."/>
            <person name="Saw J.H."/>
            <person name="Jorgensen S.L."/>
            <person name="Zaremba-Niedzwiedzka K."/>
            <person name="Martijn J."/>
            <person name="Lind A.E."/>
            <person name="van Eijk R."/>
            <person name="Schleper C."/>
            <person name="Guy L."/>
            <person name="Ettema T.J."/>
        </authorList>
    </citation>
    <scope>NUCLEOTIDE SEQUENCE</scope>
</reference>
<name>A0A0F9SRR5_9ZZZZ</name>
<dbReference type="EMBL" id="LAZR01001746">
    <property type="protein sequence ID" value="KKN39731.1"/>
    <property type="molecule type" value="Genomic_DNA"/>
</dbReference>
<gene>
    <name evidence="1" type="ORF">LCGC14_0740450</name>
</gene>
<proteinExistence type="predicted"/>
<dbReference type="AlphaFoldDB" id="A0A0F9SRR5"/>
<organism evidence="1">
    <name type="scientific">marine sediment metagenome</name>
    <dbReference type="NCBI Taxonomy" id="412755"/>
    <lineage>
        <taxon>unclassified sequences</taxon>
        <taxon>metagenomes</taxon>
        <taxon>ecological metagenomes</taxon>
    </lineage>
</organism>
<protein>
    <submittedName>
        <fullName evidence="1">Uncharacterized protein</fullName>
    </submittedName>
</protein>